<comment type="caution">
    <text evidence="1">The sequence shown here is derived from an EMBL/GenBank/DDBJ whole genome shotgun (WGS) entry which is preliminary data.</text>
</comment>
<gene>
    <name evidence="1" type="ORF">MRB53_020666</name>
</gene>
<evidence type="ECO:0000313" key="2">
    <source>
        <dbReference type="Proteomes" id="UP001234297"/>
    </source>
</evidence>
<evidence type="ECO:0000313" key="1">
    <source>
        <dbReference type="EMBL" id="KAJ8627359.1"/>
    </source>
</evidence>
<dbReference type="Proteomes" id="UP001234297">
    <property type="component" value="Chromosome 6"/>
</dbReference>
<dbReference type="EMBL" id="CM056814">
    <property type="protein sequence ID" value="KAJ8627359.1"/>
    <property type="molecule type" value="Genomic_DNA"/>
</dbReference>
<keyword evidence="2" id="KW-1185">Reference proteome</keyword>
<protein>
    <submittedName>
        <fullName evidence="1">Uncharacterized protein</fullName>
    </submittedName>
</protein>
<reference evidence="1 2" key="1">
    <citation type="journal article" date="2022" name="Hortic Res">
        <title>A haplotype resolved chromosomal level avocado genome allows analysis of novel avocado genes.</title>
        <authorList>
            <person name="Nath O."/>
            <person name="Fletcher S.J."/>
            <person name="Hayward A."/>
            <person name="Shaw L.M."/>
            <person name="Masouleh A.K."/>
            <person name="Furtado A."/>
            <person name="Henry R.J."/>
            <person name="Mitter N."/>
        </authorList>
    </citation>
    <scope>NUCLEOTIDE SEQUENCE [LARGE SCALE GENOMIC DNA]</scope>
    <source>
        <strain evidence="2">cv. Hass</strain>
    </source>
</reference>
<name>A0ACC2L2U3_PERAE</name>
<accession>A0ACC2L2U3</accession>
<sequence>MSVCKWFHLAIGYLCLNSLPCRWAIANAGFSLVQNYGTNLFDAINSKSNLNGHVLAASQAAGGLGAFCAVYLENFAAKTGMSIYILGSAVMAVLCMCMGFSMKIWVAYSLYVMISGIYQTLACLVIVRCGRLVSNRHFILLFSVNSFVGLALETLLQAALEILGLSISKQFISFAGFFFLSTAIFIILWCFEDKSKTILSASDIENKPLVS</sequence>
<proteinExistence type="predicted"/>
<organism evidence="1 2">
    <name type="scientific">Persea americana</name>
    <name type="common">Avocado</name>
    <dbReference type="NCBI Taxonomy" id="3435"/>
    <lineage>
        <taxon>Eukaryota</taxon>
        <taxon>Viridiplantae</taxon>
        <taxon>Streptophyta</taxon>
        <taxon>Embryophyta</taxon>
        <taxon>Tracheophyta</taxon>
        <taxon>Spermatophyta</taxon>
        <taxon>Magnoliopsida</taxon>
        <taxon>Magnoliidae</taxon>
        <taxon>Laurales</taxon>
        <taxon>Lauraceae</taxon>
        <taxon>Persea</taxon>
    </lineage>
</organism>